<dbReference type="Gene3D" id="1.20.1160.11">
    <property type="entry name" value="Paired amphipathic helix"/>
    <property type="match status" value="3"/>
</dbReference>
<dbReference type="InterPro" id="IPR039774">
    <property type="entry name" value="Sin3-like"/>
</dbReference>
<evidence type="ECO:0000256" key="3">
    <source>
        <dbReference type="ARBA" id="ARBA00022737"/>
    </source>
</evidence>
<keyword evidence="2" id="KW-0678">Repressor</keyword>
<feature type="compositionally biased region" description="Gly residues" evidence="6">
    <location>
        <begin position="72"/>
        <end position="82"/>
    </location>
</feature>
<dbReference type="Pfam" id="PF16879">
    <property type="entry name" value="Sin3a_C"/>
    <property type="match status" value="1"/>
</dbReference>
<dbReference type="InterPro" id="IPR036600">
    <property type="entry name" value="PAH_sf"/>
</dbReference>
<evidence type="ECO:0000256" key="6">
    <source>
        <dbReference type="SAM" id="MobiDB-lite"/>
    </source>
</evidence>
<dbReference type="GO" id="GO:0010628">
    <property type="term" value="P:positive regulation of gene expression"/>
    <property type="evidence" value="ECO:0007669"/>
    <property type="project" value="UniProtKB-ARBA"/>
</dbReference>
<dbReference type="EMBL" id="JAKELL010000022">
    <property type="protein sequence ID" value="KAH8992416.1"/>
    <property type="molecule type" value="Genomic_DNA"/>
</dbReference>
<evidence type="ECO:0000313" key="8">
    <source>
        <dbReference type="EMBL" id="KAH8992416.1"/>
    </source>
</evidence>
<dbReference type="InterPro" id="IPR013194">
    <property type="entry name" value="HDAC_interact_dom"/>
</dbReference>
<dbReference type="FunFam" id="1.20.1160.11:FF:000003">
    <property type="entry name" value="Paired amphipathic helix SIN3-like protein"/>
    <property type="match status" value="1"/>
</dbReference>
<evidence type="ECO:0000256" key="5">
    <source>
        <dbReference type="PROSITE-ProRule" id="PRU00810"/>
    </source>
</evidence>
<dbReference type="InterPro" id="IPR003822">
    <property type="entry name" value="PAH"/>
</dbReference>
<dbReference type="Pfam" id="PF08295">
    <property type="entry name" value="Sin3_corepress"/>
    <property type="match status" value="1"/>
</dbReference>
<evidence type="ECO:0000259" key="7">
    <source>
        <dbReference type="SMART" id="SM00761"/>
    </source>
</evidence>
<dbReference type="GO" id="GO:0000122">
    <property type="term" value="P:negative regulation of transcription by RNA polymerase II"/>
    <property type="evidence" value="ECO:0007669"/>
    <property type="project" value="TreeGrafter"/>
</dbReference>
<accession>A0AAD4LL32</accession>
<dbReference type="InterPro" id="IPR031693">
    <property type="entry name" value="Sin3_C"/>
</dbReference>
<feature type="region of interest" description="Disordered" evidence="6">
    <location>
        <begin position="1"/>
        <end position="129"/>
    </location>
</feature>
<feature type="compositionally biased region" description="Acidic residues" evidence="6">
    <location>
        <begin position="945"/>
        <end position="956"/>
    </location>
</feature>
<dbReference type="PROSITE" id="PS51477">
    <property type="entry name" value="PAH"/>
    <property type="match status" value="2"/>
</dbReference>
<comment type="caution">
    <text evidence="8">The sequence shown here is derived from an EMBL/GenBank/DDBJ whole genome shotgun (WGS) entry which is preliminary data.</text>
</comment>
<gene>
    <name evidence="8" type="ORF">EDB92DRAFT_1857823</name>
</gene>
<feature type="region of interest" description="Disordered" evidence="6">
    <location>
        <begin position="613"/>
        <end position="639"/>
    </location>
</feature>
<sequence>MMQALPLPKPPLPVRALTPADGPIPTATEHTPASADRSPSQPLPIVGAHEPRSLPRSPRPTVPQDESPGVQNGLGGAGGANGSGNSTQPPPSRLRSHDSLTGASARPRSRAASDKPEPVQTEGGGSGDAATIASVANAANSNNGNNRPLNVTDALSYLDAVKVQFYDKPDVYNHFLDIMKDFKSQIIDTPGVIERVSMLFHGNPYLIEGFNTFLPPGYHINASADPSLITVTTPLGTVTSKISSGTHSAAVGGPSYGSPHPYVPQTGGSRPDTPLARLHPPQTFSPAPQGLTTAVASVLGNMSNKTQVERAPTAEFDHAIQYLNKIKTRYPDDQNNTYKQFLEILQTYRKEQQSYLKDPVGYQQREQRMMHDVYIQVQALFKDEEDLLSEFKDFLPEIAGTSTQKGGLVGIRPYPLDNSNTSGAMWSHDTAAASSSTPKGTQPPSRRRKREQPKEPPPPPAKQPETTRDSRKRPRVARPATKNHVQSPTFTSYQTPPSPLPGPAHFAQHSQTVSQFGHNLQGHHAAQAGPSSVQSVGSSSPQDELMFFERAKRALEARDVYDDFLKLLNMYTRDIIDLKTLVVRAEKILADDGLLAQFKRLVNWDDRIGNVNYGPPGSIRTGPHDAALPRPVDDAQSPSYRRLPESEIRLATSGRDQLARSVLNDEWVSHPTWASEEAGFVAHKKNSFEEVIHRCEDERHEYQIQLEGLSRTIGILEPLATRLNEMPLGERAALRLRPDLGGQSRWIYVRTLKKVYGKDAGTEVYQALQDAPAVAVPVVLARLKQKNDEWRRAQREWSLTWRQVDARNFYKSLDHTGINCKQNDKKAITTKAFVTEIDNVRTEEEIQERQQLQQKRTRERGAGPNHIRPACARGSLGFQLSYSFADSGVLCDALKLVYSYLDHNQATYSLPERRSVERFLRAFMPVLCMLPPAAFNAACGPPEIGVDDDSGDEQQADDVSARTQTAAGSGSGCGVHAGDLRKKLARAAAHEKNGAGAADVGEVLNTKGKEREKEARRAAVAQGVWIREYLAEGAVDIRDAPVSTRPFFCNTTFYTLLRLLQLLYSRLSSCKEEGRKHARQRFRHLVANPIAVELGMDDPQGPSSVLEQILRDRSTEDNEEALYQYMLEACEKLFMNELDQATFEEHMRWFFGTKAFLLYTVDKIVASLIKQVQTIVSDNKCQELWQFLRRHRSEVSFTRQDIIKYRRKAEHHVGADDNLYRVEWKPGDKSLHIQLMGPGEASVDDARTPVNRWREYVDSYVTEYPTEWIQGAGHGQQPRLFVRRNVTFDDGLTCSMEGELGIRISLGTYRLFHESGTEWTLTRSRGREEERMLKERARQREEDRRRRVGAIILE</sequence>
<dbReference type="PANTHER" id="PTHR12346:SF0">
    <property type="entry name" value="SIN3A, ISOFORM G"/>
    <property type="match status" value="1"/>
</dbReference>
<dbReference type="SUPFAM" id="SSF47762">
    <property type="entry name" value="PAH2 domain"/>
    <property type="match status" value="3"/>
</dbReference>
<organism evidence="8 9">
    <name type="scientific">Lactarius akahatsu</name>
    <dbReference type="NCBI Taxonomy" id="416441"/>
    <lineage>
        <taxon>Eukaryota</taxon>
        <taxon>Fungi</taxon>
        <taxon>Dikarya</taxon>
        <taxon>Basidiomycota</taxon>
        <taxon>Agaricomycotina</taxon>
        <taxon>Agaricomycetes</taxon>
        <taxon>Russulales</taxon>
        <taxon>Russulaceae</taxon>
        <taxon>Lactarius</taxon>
    </lineage>
</organism>
<evidence type="ECO:0000256" key="2">
    <source>
        <dbReference type="ARBA" id="ARBA00022491"/>
    </source>
</evidence>
<feature type="compositionally biased region" description="Polar residues" evidence="6">
    <location>
        <begin position="483"/>
        <end position="495"/>
    </location>
</feature>
<proteinExistence type="predicted"/>
<keyword evidence="3" id="KW-0677">Repeat</keyword>
<evidence type="ECO:0000256" key="4">
    <source>
        <dbReference type="ARBA" id="ARBA00023242"/>
    </source>
</evidence>
<dbReference type="PANTHER" id="PTHR12346">
    <property type="entry name" value="SIN3B-RELATED"/>
    <property type="match status" value="1"/>
</dbReference>
<dbReference type="GO" id="GO:0003714">
    <property type="term" value="F:transcription corepressor activity"/>
    <property type="evidence" value="ECO:0007669"/>
    <property type="project" value="InterPro"/>
</dbReference>
<dbReference type="SMART" id="SM00761">
    <property type="entry name" value="HDAC_interact"/>
    <property type="match status" value="1"/>
</dbReference>
<feature type="domain" description="Histone deacetylase interacting" evidence="7">
    <location>
        <begin position="634"/>
        <end position="733"/>
    </location>
</feature>
<feature type="compositionally biased region" description="Low complexity" evidence="6">
    <location>
        <begin position="529"/>
        <end position="539"/>
    </location>
</feature>
<comment type="subcellular location">
    <subcellularLocation>
        <location evidence="1 5">Nucleus</location>
    </subcellularLocation>
</comment>
<name>A0AAD4LL32_9AGAM</name>
<evidence type="ECO:0000313" key="9">
    <source>
        <dbReference type="Proteomes" id="UP001201163"/>
    </source>
</evidence>
<reference evidence="8" key="1">
    <citation type="submission" date="2022-01" db="EMBL/GenBank/DDBJ databases">
        <title>Comparative genomics reveals a dynamic genome evolution in the ectomycorrhizal milk-cap (Lactarius) mushrooms.</title>
        <authorList>
            <consortium name="DOE Joint Genome Institute"/>
            <person name="Lebreton A."/>
            <person name="Tang N."/>
            <person name="Kuo A."/>
            <person name="LaButti K."/>
            <person name="Drula E."/>
            <person name="Barry K."/>
            <person name="Clum A."/>
            <person name="Lipzen A."/>
            <person name="Mousain D."/>
            <person name="Ng V."/>
            <person name="Wang R."/>
            <person name="Wang X."/>
            <person name="Dai Y."/>
            <person name="Henrissat B."/>
            <person name="Grigoriev I.V."/>
            <person name="Guerin-Laguette A."/>
            <person name="Yu F."/>
            <person name="Martin F.M."/>
        </authorList>
    </citation>
    <scope>NUCLEOTIDE SEQUENCE</scope>
    <source>
        <strain evidence="8">QP</strain>
    </source>
</reference>
<feature type="region of interest" description="Disordered" evidence="6">
    <location>
        <begin position="249"/>
        <end position="272"/>
    </location>
</feature>
<dbReference type="Proteomes" id="UP001201163">
    <property type="component" value="Unassembled WGS sequence"/>
</dbReference>
<keyword evidence="9" id="KW-1185">Reference proteome</keyword>
<evidence type="ECO:0000256" key="1">
    <source>
        <dbReference type="ARBA" id="ARBA00004123"/>
    </source>
</evidence>
<dbReference type="GO" id="GO:0033698">
    <property type="term" value="C:Rpd3L complex"/>
    <property type="evidence" value="ECO:0007669"/>
    <property type="project" value="UniProtKB-ARBA"/>
</dbReference>
<dbReference type="FunFam" id="1.20.1160.11:FF:000001">
    <property type="entry name" value="Paired amphipathic helix protein Sin3"/>
    <property type="match status" value="1"/>
</dbReference>
<feature type="region of interest" description="Disordered" evidence="6">
    <location>
        <begin position="520"/>
        <end position="539"/>
    </location>
</feature>
<feature type="region of interest" description="Disordered" evidence="6">
    <location>
        <begin position="420"/>
        <end position="506"/>
    </location>
</feature>
<dbReference type="Pfam" id="PF02671">
    <property type="entry name" value="PAH"/>
    <property type="match status" value="3"/>
</dbReference>
<protein>
    <recommendedName>
        <fullName evidence="7">Histone deacetylase interacting domain-containing protein</fullName>
    </recommendedName>
</protein>
<feature type="region of interest" description="Disordered" evidence="6">
    <location>
        <begin position="845"/>
        <end position="866"/>
    </location>
</feature>
<keyword evidence="4 5" id="KW-0539">Nucleus</keyword>
<feature type="region of interest" description="Disordered" evidence="6">
    <location>
        <begin position="941"/>
        <end position="974"/>
    </location>
</feature>